<organism evidence="1">
    <name type="scientific">Tanacetum cinerariifolium</name>
    <name type="common">Dalmatian daisy</name>
    <name type="synonym">Chrysanthemum cinerariifolium</name>
    <dbReference type="NCBI Taxonomy" id="118510"/>
    <lineage>
        <taxon>Eukaryota</taxon>
        <taxon>Viridiplantae</taxon>
        <taxon>Streptophyta</taxon>
        <taxon>Embryophyta</taxon>
        <taxon>Tracheophyta</taxon>
        <taxon>Spermatophyta</taxon>
        <taxon>Magnoliopsida</taxon>
        <taxon>eudicotyledons</taxon>
        <taxon>Gunneridae</taxon>
        <taxon>Pentapetalae</taxon>
        <taxon>asterids</taxon>
        <taxon>campanulids</taxon>
        <taxon>Asterales</taxon>
        <taxon>Asteraceae</taxon>
        <taxon>Asteroideae</taxon>
        <taxon>Anthemideae</taxon>
        <taxon>Anthemidinae</taxon>
        <taxon>Tanacetum</taxon>
    </lineage>
</organism>
<dbReference type="EMBL" id="BKCJ010000401">
    <property type="protein sequence ID" value="GEU32860.1"/>
    <property type="molecule type" value="Genomic_DNA"/>
</dbReference>
<protein>
    <submittedName>
        <fullName evidence="1">Zinc finger MYM-type protein 1</fullName>
    </submittedName>
</protein>
<accession>A0A6L2J865</accession>
<sequence length="286" mass="33039">MTKAEASAFSGTSQETYVSASVKEIDYVQLGIVNQAELKLQPMAFFSFCTAAYTEGSGTKPNKSCCSRLEAALKNSDRYDIDANKLYVELKSLDNYLPTENMRPLDVLNFLKQDDCYLNAIIAYKDFRYIGFSNAIHVAKQIPIEMDINSLFIQKRVIRRKRKFDEKFVEQDVILSAEESFKVNYFLYNVDQAIASLTTRFEQYQDYKDMFGFLFTCDKLKLYDDNRLKSCCSRLEAALKNGDRYDIDANEIYVELRKKLFKTEIVKVTLAVNNVSRKAKWINTDS</sequence>
<evidence type="ECO:0000313" key="1">
    <source>
        <dbReference type="EMBL" id="GEU32860.1"/>
    </source>
</evidence>
<dbReference type="AlphaFoldDB" id="A0A6L2J865"/>
<comment type="caution">
    <text evidence="1">The sequence shown here is derived from an EMBL/GenBank/DDBJ whole genome shotgun (WGS) entry which is preliminary data.</text>
</comment>
<gene>
    <name evidence="1" type="ORF">Tci_004838</name>
</gene>
<name>A0A6L2J865_TANCI</name>
<proteinExistence type="predicted"/>
<reference evidence="1" key="1">
    <citation type="journal article" date="2019" name="Sci. Rep.">
        <title>Draft genome of Tanacetum cinerariifolium, the natural source of mosquito coil.</title>
        <authorList>
            <person name="Yamashiro T."/>
            <person name="Shiraishi A."/>
            <person name="Satake H."/>
            <person name="Nakayama K."/>
        </authorList>
    </citation>
    <scope>NUCLEOTIDE SEQUENCE</scope>
</reference>